<dbReference type="Proteomes" id="UP000245119">
    <property type="component" value="Linkage Group LG4"/>
</dbReference>
<evidence type="ECO:0000313" key="4">
    <source>
        <dbReference type="Proteomes" id="UP000245119"/>
    </source>
</evidence>
<evidence type="ECO:0000256" key="1">
    <source>
        <dbReference type="PROSITE-ProRule" id="PRU00076"/>
    </source>
</evidence>
<name>A0A2T7PEW4_POMCA</name>
<comment type="caution">
    <text evidence="1">Lacks conserved residue(s) required for the propagation of feature annotation.</text>
</comment>
<feature type="disulfide bond" evidence="1">
    <location>
        <begin position="67"/>
        <end position="76"/>
    </location>
</feature>
<protein>
    <recommendedName>
        <fullName evidence="2">EGF-like domain-containing protein</fullName>
    </recommendedName>
</protein>
<gene>
    <name evidence="3" type="ORF">C0Q70_07395</name>
</gene>
<dbReference type="CDD" id="cd00054">
    <property type="entry name" value="EGF_CA"/>
    <property type="match status" value="1"/>
</dbReference>
<evidence type="ECO:0000259" key="2">
    <source>
        <dbReference type="PROSITE" id="PS50026"/>
    </source>
</evidence>
<reference evidence="3 4" key="1">
    <citation type="submission" date="2018-04" db="EMBL/GenBank/DDBJ databases">
        <title>The genome of golden apple snail Pomacea canaliculata provides insight into stress tolerance and invasive adaptation.</title>
        <authorList>
            <person name="Liu C."/>
            <person name="Liu B."/>
            <person name="Ren Y."/>
            <person name="Zhang Y."/>
            <person name="Wang H."/>
            <person name="Li S."/>
            <person name="Jiang F."/>
            <person name="Yin L."/>
            <person name="Zhang G."/>
            <person name="Qian W."/>
            <person name="Fan W."/>
        </authorList>
    </citation>
    <scope>NUCLEOTIDE SEQUENCE [LARGE SCALE GENOMIC DNA]</scope>
    <source>
        <strain evidence="3">SZHN2017</strain>
        <tissue evidence="3">Muscle</tissue>
    </source>
</reference>
<sequence length="539" mass="60561">MRSVRRADDENATYNGGAARRILSFPDHVRWTSKQAVHQAPPILHGLLCPQKPCANGGYQDRGFCHCKDGFTGQSCELKNPDECKSRWAEIFSTNGSQVSGNKTLFKVNIVPSGRGSIAKVKIQEADQDIILQGTVIVQNTRTNFSIQTSSTMMKQDWNHFANVPTRLFRFINQDGWVQVLQEDTGNIRVQMRAITWYARMPHYLLNISNTPTGNLFQTVSDGKELLTFSALKFNQTSLDVVGHWFEVFINSYETLDYITPTNWYHCTAKASSREEGVQIYISSETFCGRSTGVSPEIFYVDSCWTKASQERTGHENSVGYLIGAVLSGHRTRVIVNDMALNVDQVLVVDNTVFFDAGYFLEPGDSSQPLTNPRSARLVVASDGRVVSCSRRLLSTWDMMKSSYNASFLTWFVHTRQWSRVFTVTTQGEILHGSESALFDAVSRGASLQIGLTLDNSSSYRYLLLTIRSIQTTSEGHVVAELEGLSRLLEDPGVDCTSIAMLMTSLGEVRIYNYWRRHAGNHTVGENMTMDWFVESYQP</sequence>
<dbReference type="PROSITE" id="PS50026">
    <property type="entry name" value="EGF_3"/>
    <property type="match status" value="1"/>
</dbReference>
<keyword evidence="1" id="KW-1015">Disulfide bond</keyword>
<dbReference type="EMBL" id="PZQS01000004">
    <property type="protein sequence ID" value="PVD31969.1"/>
    <property type="molecule type" value="Genomic_DNA"/>
</dbReference>
<dbReference type="PROSITE" id="PS00022">
    <property type="entry name" value="EGF_1"/>
    <property type="match status" value="1"/>
</dbReference>
<keyword evidence="1" id="KW-0245">EGF-like domain</keyword>
<dbReference type="AlphaFoldDB" id="A0A2T7PEW4"/>
<organism evidence="3 4">
    <name type="scientific">Pomacea canaliculata</name>
    <name type="common">Golden apple snail</name>
    <dbReference type="NCBI Taxonomy" id="400727"/>
    <lineage>
        <taxon>Eukaryota</taxon>
        <taxon>Metazoa</taxon>
        <taxon>Spiralia</taxon>
        <taxon>Lophotrochozoa</taxon>
        <taxon>Mollusca</taxon>
        <taxon>Gastropoda</taxon>
        <taxon>Caenogastropoda</taxon>
        <taxon>Architaenioglossa</taxon>
        <taxon>Ampullarioidea</taxon>
        <taxon>Ampullariidae</taxon>
        <taxon>Pomacea</taxon>
    </lineage>
</organism>
<dbReference type="PROSITE" id="PS01186">
    <property type="entry name" value="EGF_2"/>
    <property type="match status" value="1"/>
</dbReference>
<accession>A0A2T7PEW4</accession>
<feature type="domain" description="EGF-like" evidence="2">
    <location>
        <begin position="45"/>
        <end position="77"/>
    </location>
</feature>
<evidence type="ECO:0000313" key="3">
    <source>
        <dbReference type="EMBL" id="PVD31969.1"/>
    </source>
</evidence>
<comment type="caution">
    <text evidence="3">The sequence shown here is derived from an EMBL/GenBank/DDBJ whole genome shotgun (WGS) entry which is preliminary data.</text>
</comment>
<proteinExistence type="predicted"/>
<dbReference type="InterPro" id="IPR000742">
    <property type="entry name" value="EGF"/>
</dbReference>
<dbReference type="OrthoDB" id="6113228at2759"/>
<keyword evidence="4" id="KW-1185">Reference proteome</keyword>